<dbReference type="PANTHER" id="PTHR10204">
    <property type="entry name" value="NAD P H OXIDOREDUCTASE-RELATED"/>
    <property type="match status" value="1"/>
</dbReference>
<dbReference type="InterPro" id="IPR051545">
    <property type="entry name" value="NAD(P)H_dehydrogenase_qn"/>
</dbReference>
<feature type="domain" description="Flavodoxin-like fold" evidence="3">
    <location>
        <begin position="3"/>
        <end position="196"/>
    </location>
</feature>
<accession>A0ABQ1KF70</accession>
<dbReference type="Gene3D" id="3.40.50.360">
    <property type="match status" value="1"/>
</dbReference>
<sequence length="258" mass="28827">MPTTLVVLAHPERRSFNGAWSDATETAARAQGDRVLRSDLCQMGFDPVEGVHHYTDWPEKTAFDPLKAQERAAGTGTTPSDVQIEVDKIKQADRLVLHFPLWWFAPPAILKGWFDRAFQHGALHDTNMRFDSGTRRGKQALMCVTTGSNASESAHDGKEGDINLLLWPTAYTLRYLGFDVLEPVVVHGVHGYHRGDRKVHLTERLNAALHAQAGVLAALGTRPRLRFNADTDFDQNGQLRCDRPSVTPFIRHRAAFDP</sequence>
<dbReference type="InterPro" id="IPR029039">
    <property type="entry name" value="Flavoprotein-like_sf"/>
</dbReference>
<name>A0ABQ1KF70_9RHOB</name>
<proteinExistence type="inferred from homology"/>
<comment type="similarity">
    <text evidence="1">Belongs to the NAD(P)H dehydrogenase (quinone) family.</text>
</comment>
<evidence type="ECO:0000256" key="2">
    <source>
        <dbReference type="ARBA" id="ARBA00023002"/>
    </source>
</evidence>
<organism evidence="4 5">
    <name type="scientific">Marivita lacus</name>
    <dbReference type="NCBI Taxonomy" id="1323742"/>
    <lineage>
        <taxon>Bacteria</taxon>
        <taxon>Pseudomonadati</taxon>
        <taxon>Pseudomonadota</taxon>
        <taxon>Alphaproteobacteria</taxon>
        <taxon>Rhodobacterales</taxon>
        <taxon>Roseobacteraceae</taxon>
        <taxon>Marivita</taxon>
    </lineage>
</organism>
<comment type="caution">
    <text evidence="4">The sequence shown here is derived from an EMBL/GenBank/DDBJ whole genome shotgun (WGS) entry which is preliminary data.</text>
</comment>
<dbReference type="EMBL" id="BMFC01000001">
    <property type="protein sequence ID" value="GGB94229.1"/>
    <property type="molecule type" value="Genomic_DNA"/>
</dbReference>
<gene>
    <name evidence="4" type="ORF">GCM10011363_08570</name>
</gene>
<dbReference type="SUPFAM" id="SSF52218">
    <property type="entry name" value="Flavoproteins"/>
    <property type="match status" value="1"/>
</dbReference>
<keyword evidence="5" id="KW-1185">Reference proteome</keyword>
<dbReference type="PANTHER" id="PTHR10204:SF34">
    <property type="entry name" value="NAD(P)H DEHYDROGENASE [QUINONE] 1 ISOFORM 1"/>
    <property type="match status" value="1"/>
</dbReference>
<dbReference type="RefSeq" id="WP_188480699.1">
    <property type="nucleotide sequence ID" value="NZ_BMFC01000001.1"/>
</dbReference>
<dbReference type="Pfam" id="PF02525">
    <property type="entry name" value="Flavodoxin_2"/>
    <property type="match status" value="1"/>
</dbReference>
<evidence type="ECO:0000313" key="5">
    <source>
        <dbReference type="Proteomes" id="UP000645462"/>
    </source>
</evidence>
<dbReference type="InterPro" id="IPR003680">
    <property type="entry name" value="Flavodoxin_fold"/>
</dbReference>
<evidence type="ECO:0000259" key="3">
    <source>
        <dbReference type="Pfam" id="PF02525"/>
    </source>
</evidence>
<evidence type="ECO:0000313" key="4">
    <source>
        <dbReference type="EMBL" id="GGB94229.1"/>
    </source>
</evidence>
<keyword evidence="2" id="KW-0560">Oxidoreductase</keyword>
<reference evidence="5" key="1">
    <citation type="journal article" date="2019" name="Int. J. Syst. Evol. Microbiol.">
        <title>The Global Catalogue of Microorganisms (GCM) 10K type strain sequencing project: providing services to taxonomists for standard genome sequencing and annotation.</title>
        <authorList>
            <consortium name="The Broad Institute Genomics Platform"/>
            <consortium name="The Broad Institute Genome Sequencing Center for Infectious Disease"/>
            <person name="Wu L."/>
            <person name="Ma J."/>
        </authorList>
    </citation>
    <scope>NUCLEOTIDE SEQUENCE [LARGE SCALE GENOMIC DNA]</scope>
    <source>
        <strain evidence="5">CGMCC 1.12478</strain>
    </source>
</reference>
<dbReference type="Proteomes" id="UP000645462">
    <property type="component" value="Unassembled WGS sequence"/>
</dbReference>
<protein>
    <submittedName>
        <fullName evidence="4">NAD(P)H dehydrogenase</fullName>
    </submittedName>
</protein>
<evidence type="ECO:0000256" key="1">
    <source>
        <dbReference type="ARBA" id="ARBA00006252"/>
    </source>
</evidence>